<evidence type="ECO:0000313" key="1">
    <source>
        <dbReference type="EMBL" id="BES93698.1"/>
    </source>
</evidence>
<organism evidence="1 2">
    <name type="scientific">Nesidiocoris tenuis</name>
    <dbReference type="NCBI Taxonomy" id="355587"/>
    <lineage>
        <taxon>Eukaryota</taxon>
        <taxon>Metazoa</taxon>
        <taxon>Ecdysozoa</taxon>
        <taxon>Arthropoda</taxon>
        <taxon>Hexapoda</taxon>
        <taxon>Insecta</taxon>
        <taxon>Pterygota</taxon>
        <taxon>Neoptera</taxon>
        <taxon>Paraneoptera</taxon>
        <taxon>Hemiptera</taxon>
        <taxon>Heteroptera</taxon>
        <taxon>Panheteroptera</taxon>
        <taxon>Cimicomorpha</taxon>
        <taxon>Miridae</taxon>
        <taxon>Dicyphina</taxon>
        <taxon>Nesidiocoris</taxon>
    </lineage>
</organism>
<proteinExistence type="predicted"/>
<dbReference type="EMBL" id="AP028912">
    <property type="protein sequence ID" value="BES93698.1"/>
    <property type="molecule type" value="Genomic_DNA"/>
</dbReference>
<gene>
    <name evidence="1" type="ORF">NTJ_06507</name>
</gene>
<protein>
    <recommendedName>
        <fullName evidence="3">Prisilkin-39-like</fullName>
    </recommendedName>
</protein>
<evidence type="ECO:0008006" key="3">
    <source>
        <dbReference type="Google" id="ProtNLM"/>
    </source>
</evidence>
<evidence type="ECO:0000313" key="2">
    <source>
        <dbReference type="Proteomes" id="UP001307889"/>
    </source>
</evidence>
<accession>A0ABN7AP11</accession>
<reference evidence="1 2" key="1">
    <citation type="submission" date="2023-09" db="EMBL/GenBank/DDBJ databases">
        <title>Nesidiocoris tenuis whole genome shotgun sequence.</title>
        <authorList>
            <person name="Shibata T."/>
            <person name="Shimoda M."/>
            <person name="Kobayashi T."/>
            <person name="Uehara T."/>
        </authorList>
    </citation>
    <scope>NUCLEOTIDE SEQUENCE [LARGE SCALE GENOMIC DNA]</scope>
    <source>
        <strain evidence="1 2">Japan</strain>
    </source>
</reference>
<name>A0ABN7AP11_9HEMI</name>
<sequence length="173" mass="19278">MRWRRRNNETVFIRSPSTAGGRVISWLYSRHRANSRISPVEMSKLAILLVACVSGLCSASPPGLGYGGYSGYGYGGIGSYGRSYGYDLRSPHGYSYSSYNLHPTSYVSSYGYPSYSSSYYGNYYGLDDDYDLSYYSGGYGKGLISGYGYGGYGGYRSYGAYNDHHYPYYLKKL</sequence>
<dbReference type="Proteomes" id="UP001307889">
    <property type="component" value="Chromosome 4"/>
</dbReference>
<keyword evidence="2" id="KW-1185">Reference proteome</keyword>